<dbReference type="Pfam" id="PF18962">
    <property type="entry name" value="Por_Secre_tail"/>
    <property type="match status" value="1"/>
</dbReference>
<gene>
    <name evidence="3" type="ORF">FUA22_16955</name>
</gene>
<dbReference type="GO" id="GO:0004222">
    <property type="term" value="F:metalloendopeptidase activity"/>
    <property type="evidence" value="ECO:0007669"/>
    <property type="project" value="InterPro"/>
</dbReference>
<dbReference type="InterPro" id="IPR028974">
    <property type="entry name" value="TSP_type-3_rpt"/>
</dbReference>
<evidence type="ECO:0000256" key="1">
    <source>
        <dbReference type="ARBA" id="ARBA00022729"/>
    </source>
</evidence>
<dbReference type="GO" id="GO:0005509">
    <property type="term" value="F:calcium ion binding"/>
    <property type="evidence" value="ECO:0007669"/>
    <property type="project" value="InterPro"/>
</dbReference>
<protein>
    <submittedName>
        <fullName evidence="3">T9SS type A sorting domain-containing protein</fullName>
    </submittedName>
</protein>
<dbReference type="AlphaFoldDB" id="A0A5C7GG01"/>
<dbReference type="OrthoDB" id="1182309at2"/>
<keyword evidence="4" id="KW-1185">Reference proteome</keyword>
<dbReference type="Pfam" id="PF13688">
    <property type="entry name" value="Reprolysin_5"/>
    <property type="match status" value="1"/>
</dbReference>
<dbReference type="Pfam" id="PF13573">
    <property type="entry name" value="SprB"/>
    <property type="match status" value="1"/>
</dbReference>
<dbReference type="PANTHER" id="PTHR45702">
    <property type="entry name" value="ADAM10/ADAM17 METALLOPEPTIDASE FAMILY MEMBER"/>
    <property type="match status" value="1"/>
</dbReference>
<dbReference type="PANTHER" id="PTHR45702:SF2">
    <property type="entry name" value="KUZBANIAN, ISOFORM A"/>
    <property type="match status" value="1"/>
</dbReference>
<evidence type="ECO:0000313" key="3">
    <source>
        <dbReference type="EMBL" id="TXG35430.1"/>
    </source>
</evidence>
<reference evidence="3 4" key="1">
    <citation type="submission" date="2019-08" db="EMBL/GenBank/DDBJ databases">
        <title>Seonamhaeicola sediminis sp. nov., isolated from marine sediment.</title>
        <authorList>
            <person name="Cao W.R."/>
        </authorList>
    </citation>
    <scope>NUCLEOTIDE SEQUENCE [LARGE SCALE GENOMIC DNA]</scope>
    <source>
        <strain evidence="3 4">1505</strain>
    </source>
</reference>
<dbReference type="InterPro" id="IPR021655">
    <property type="entry name" value="Put_metal-bd"/>
</dbReference>
<dbReference type="InterPro" id="IPR051489">
    <property type="entry name" value="ADAM_Metalloproteinase"/>
</dbReference>
<dbReference type="InterPro" id="IPR026444">
    <property type="entry name" value="Secre_tail"/>
</dbReference>
<dbReference type="Gene3D" id="3.40.390.10">
    <property type="entry name" value="Collagenase (Catalytic Domain)"/>
    <property type="match status" value="1"/>
</dbReference>
<dbReference type="Proteomes" id="UP000321080">
    <property type="component" value="Unassembled WGS sequence"/>
</dbReference>
<dbReference type="NCBIfam" id="TIGR04183">
    <property type="entry name" value="Por_Secre_tail"/>
    <property type="match status" value="1"/>
</dbReference>
<dbReference type="Gene3D" id="4.10.1080.10">
    <property type="entry name" value="TSP type-3 repeat"/>
    <property type="match status" value="1"/>
</dbReference>
<sequence>MSTVFILNVLSVFYRKILDILSMVYTFEMLTNPKFIMKKNYLTGLDSKTYVLLLTLFSFVYLNGQNRSVAFEKVSSQASFFNDIKPKKPISKINSVPFQAKRQVEKGIDVKKALFFSFNNEMVAEIISEKSERILLELPYEGNSSLELQLIKSKVLTDEFKVYKGSDRSKPVEYKKGAHYWGVVKGDSESMVAISFYGDEIVGNLKVNGKSYDLGKIRNNADKHHILYENKDIKEQFDLDCSTPDEVGHMHKSSSAKIESSSSLSAGNCVKMYLETDYSMYEHYGSVEAVANYVTGAFNQVILLYANESINMSINELVVWDVVDPYPGTDTSSILTQFRDGLAGNYNGDLAHLIIKSSEVSGGRAYVNVLCNRTYGVGVSGIGTSYRDIPNYSWTVMVLAHEIGHNLGSSHTHSCKWNGNNTVIDDCGNVYYMNNNRDDDGDGIVDNLSDAQYFSSCFDNVNNIIPSEGGTIMSYCHLNSVGIDLSLGFGQQPGDLIRSRVANASCLTTCAGGPLLAEASSTDVTCGSSSDGTASVVASGGTGNYSYSWSNGETSSSISNLSPGTYSVTVDDGNETVFDSVTIVDNNSTYYADIDGDGYGDPNVPQLACSQPNNHVEDATDCDDSDNQSYPGAIEICDGKDNDCDGSIDEDLTVQTYYADADGDGYGDPNTTVEDCAPPSGYVTDNSDCNDNDITIYPGGTCDDGDACTINDAYDSNCNCAGTPTDDSDDDGVCDALDVCPNGDDTIDVDGDNIPDDCDDCNSLTEEFPGINHPGSGIEESTVNLPNGSKGASFTISGINARTGGKPGNRYIEQITVYFIFGDNIKVTYGVFSGSNTSSVNVNIPGEVKSITVQLEDIYTGNTNGNMNITLGSVAYCGPWNDMGCSDSDSDGVCDENDSCAGHDDNIDSDNDTVPNGCDVCPGGDDRIDSDGNGVPDDCDTTNECANPSTAIFSINPLTHSGGGSSSSSVSFNGASDISFSITDVDRRTGGKKSNRYTERVVVTYEDGSGETIPYGTFNGVDAEVSISGEVQLVTVTLNEGTGNNNTDLSISISNVSYCSNSQIAPALEGLPEFSENTRSNNLLLYPNPSKNEVYVKWASILPEVKITFYDVLGKKLQSNSYYRQNFIMLDTSKLSGGNIYFLTFEVAGRETQTRKLILLD</sequence>
<feature type="domain" description="Peptidase M12B" evidence="2">
    <location>
        <begin position="268"/>
        <end position="457"/>
    </location>
</feature>
<keyword evidence="1" id="KW-0732">Signal</keyword>
<comment type="caution">
    <text evidence="3">The sequence shown here is derived from an EMBL/GenBank/DDBJ whole genome shotgun (WGS) entry which is preliminary data.</text>
</comment>
<dbReference type="InterPro" id="IPR025667">
    <property type="entry name" value="SprB_repeat"/>
</dbReference>
<organism evidence="3 4">
    <name type="scientific">Seonamhaeicola maritimus</name>
    <dbReference type="NCBI Taxonomy" id="2591822"/>
    <lineage>
        <taxon>Bacteria</taxon>
        <taxon>Pseudomonadati</taxon>
        <taxon>Bacteroidota</taxon>
        <taxon>Flavobacteriia</taxon>
        <taxon>Flavobacteriales</taxon>
        <taxon>Flavobacteriaceae</taxon>
    </lineage>
</organism>
<dbReference type="InterPro" id="IPR024079">
    <property type="entry name" value="MetalloPept_cat_dom_sf"/>
</dbReference>
<evidence type="ECO:0000313" key="4">
    <source>
        <dbReference type="Proteomes" id="UP000321080"/>
    </source>
</evidence>
<accession>A0A5C7GG01</accession>
<dbReference type="Pfam" id="PF11617">
    <property type="entry name" value="Cu-binding_MopE"/>
    <property type="match status" value="1"/>
</dbReference>
<name>A0A5C7GG01_9FLAO</name>
<dbReference type="PROSITE" id="PS50215">
    <property type="entry name" value="ADAM_MEPRO"/>
    <property type="match status" value="1"/>
</dbReference>
<dbReference type="GO" id="GO:0005886">
    <property type="term" value="C:plasma membrane"/>
    <property type="evidence" value="ECO:0007669"/>
    <property type="project" value="TreeGrafter"/>
</dbReference>
<dbReference type="SUPFAM" id="SSF55486">
    <property type="entry name" value="Metalloproteases ('zincins'), catalytic domain"/>
    <property type="match status" value="1"/>
</dbReference>
<proteinExistence type="predicted"/>
<dbReference type="Gene3D" id="2.60.40.740">
    <property type="match status" value="1"/>
</dbReference>
<dbReference type="GO" id="GO:0006509">
    <property type="term" value="P:membrane protein ectodomain proteolysis"/>
    <property type="evidence" value="ECO:0007669"/>
    <property type="project" value="TreeGrafter"/>
</dbReference>
<dbReference type="EMBL" id="VRKQ01000018">
    <property type="protein sequence ID" value="TXG35430.1"/>
    <property type="molecule type" value="Genomic_DNA"/>
</dbReference>
<evidence type="ECO:0000259" key="2">
    <source>
        <dbReference type="PROSITE" id="PS50215"/>
    </source>
</evidence>
<dbReference type="InterPro" id="IPR001590">
    <property type="entry name" value="Peptidase_M12B"/>
</dbReference>